<dbReference type="Gene3D" id="3.30.310.280">
    <property type="match status" value="1"/>
</dbReference>
<dbReference type="Gene3D" id="6.10.250.3370">
    <property type="match status" value="1"/>
</dbReference>
<dbReference type="InterPro" id="IPR007310">
    <property type="entry name" value="Aerobactin_biosyn_IucA/IucC_N"/>
</dbReference>
<gene>
    <name evidence="5" type="ORF">K0T92_01220</name>
</gene>
<dbReference type="PANTHER" id="PTHR34384:SF6">
    <property type="entry name" value="STAPHYLOFERRIN B SYNTHASE"/>
    <property type="match status" value="1"/>
</dbReference>
<keyword evidence="6" id="KW-1185">Reference proteome</keyword>
<dbReference type="Pfam" id="PF06276">
    <property type="entry name" value="FhuF"/>
    <property type="match status" value="1"/>
</dbReference>
<evidence type="ECO:0000259" key="4">
    <source>
        <dbReference type="Pfam" id="PF06276"/>
    </source>
</evidence>
<sequence>MEMRDWSGSLTQMGHVLGSGAYVKARRRLFRQLVEVLMYEGIVAFRALQEQDGLTLYEIGGMDEQGCRISYLCRGRRRLVFGRYRLTEEPVRRLREGQEMEADDIAKFIAEIIPGLASGRAGSNENASGLASGRAGSIENAPGSAIRHADTIGFTRELEQTLIHHALAQACGGEANVHGGSSYDDLEGGIRDGHPYHPCFKSRIGFNLEDNERFGPDSDARFKLLWVAAHRDDVLLSGTGDADYRAFIRRELGDAVYARFEQMLHGAGYETGACLMLPVHPWQWQEIGCQQLFRLIAKGRMLLLGEGADLYSPQQSIRTLANRTCPEKCSIKLSLGIVNTSSLRTLAARHVRNGPIVSERLHEAVCGDPYLQGEGGLVLLQELFGIALEGAQLPGLVRAASLGSLGAIWRESIHCHLREGEAAAPFTALCHVRRDGRPFIDEWVERHGLERWLRRLLQTTLHPLLHLLFAHGIAVESHAQNLLLLHRDGMPSRLAARDFSGGVLFYKGKGAEPDLLPETEAGGEVRDIVHNALFFINLAELSLFLEEHYDWPELKFWEELRGIIQDYQEQFPHLAQSFRDFDLFGAEAEVGLLARRRLFGNEAGERDHRVPNVLHYMATYA</sequence>
<evidence type="ECO:0000256" key="2">
    <source>
        <dbReference type="ARBA" id="ARBA00007832"/>
    </source>
</evidence>
<dbReference type="InterPro" id="IPR022770">
    <property type="entry name" value="IucA/IucC-like_C"/>
</dbReference>
<dbReference type="Pfam" id="PF04183">
    <property type="entry name" value="IucA_IucC"/>
    <property type="match status" value="1"/>
</dbReference>
<dbReference type="InterPro" id="IPR037455">
    <property type="entry name" value="LucA/IucC-like"/>
</dbReference>
<reference evidence="5 6" key="1">
    <citation type="submission" date="2021-07" db="EMBL/GenBank/DDBJ databases">
        <title>Paenibacillus radiodurans sp. nov., isolated from the southeastern edge of Tengger Desert.</title>
        <authorList>
            <person name="Zhang G."/>
        </authorList>
    </citation>
    <scope>NUCLEOTIDE SEQUENCE [LARGE SCALE GENOMIC DNA]</scope>
    <source>
        <strain evidence="5 6">DT7-4</strain>
    </source>
</reference>
<feature type="domain" description="Aerobactin siderophore biosynthesis IucA/IucC-like C-terminal" evidence="4">
    <location>
        <begin position="450"/>
        <end position="602"/>
    </location>
</feature>
<protein>
    <submittedName>
        <fullName evidence="5">IucA/IucC family siderophore biosynthesis protein</fullName>
    </submittedName>
</protein>
<feature type="domain" description="Aerobactin siderophore biosynthesis IucA/IucC N-terminal" evidence="3">
    <location>
        <begin position="183"/>
        <end position="431"/>
    </location>
</feature>
<dbReference type="PANTHER" id="PTHR34384">
    <property type="entry name" value="L-2,3-DIAMINOPROPANOATE--CITRATE LIGASE"/>
    <property type="match status" value="1"/>
</dbReference>
<evidence type="ECO:0000313" key="5">
    <source>
        <dbReference type="EMBL" id="MBW7473360.1"/>
    </source>
</evidence>
<name>A0ABS7D0C6_9BACL</name>
<comment type="caution">
    <text evidence="5">The sequence shown here is derived from an EMBL/GenBank/DDBJ whole genome shotgun (WGS) entry which is preliminary data.</text>
</comment>
<dbReference type="EMBL" id="JAHZIJ010000001">
    <property type="protein sequence ID" value="MBW7473360.1"/>
    <property type="molecule type" value="Genomic_DNA"/>
</dbReference>
<dbReference type="Proteomes" id="UP000812277">
    <property type="component" value="Unassembled WGS sequence"/>
</dbReference>
<proteinExistence type="inferred from homology"/>
<comment type="similarity">
    <text evidence="2">Belongs to the IucA/IucC family.</text>
</comment>
<dbReference type="Gene3D" id="1.10.510.40">
    <property type="match status" value="1"/>
</dbReference>
<evidence type="ECO:0000256" key="1">
    <source>
        <dbReference type="ARBA" id="ARBA00004924"/>
    </source>
</evidence>
<accession>A0ABS7D0C6</accession>
<evidence type="ECO:0000259" key="3">
    <source>
        <dbReference type="Pfam" id="PF04183"/>
    </source>
</evidence>
<organism evidence="5 6">
    <name type="scientific">Paenibacillus oenotherae</name>
    <dbReference type="NCBI Taxonomy" id="1435645"/>
    <lineage>
        <taxon>Bacteria</taxon>
        <taxon>Bacillati</taxon>
        <taxon>Bacillota</taxon>
        <taxon>Bacilli</taxon>
        <taxon>Bacillales</taxon>
        <taxon>Paenibacillaceae</taxon>
        <taxon>Paenibacillus</taxon>
    </lineage>
</organism>
<comment type="pathway">
    <text evidence="1">Siderophore biosynthesis.</text>
</comment>
<evidence type="ECO:0000313" key="6">
    <source>
        <dbReference type="Proteomes" id="UP000812277"/>
    </source>
</evidence>